<accession>A0A1G7W820</accession>
<dbReference type="OrthoDB" id="4393931at2"/>
<evidence type="ECO:0000313" key="1">
    <source>
        <dbReference type="EMBL" id="SDG68097.1"/>
    </source>
</evidence>
<reference evidence="1 2" key="1">
    <citation type="submission" date="2016-10" db="EMBL/GenBank/DDBJ databases">
        <authorList>
            <person name="de Groot N.N."/>
        </authorList>
    </citation>
    <scope>NUCLEOTIDE SEQUENCE [LARGE SCALE GENOMIC DNA]</scope>
    <source>
        <strain evidence="1 2">DSM 19803</strain>
    </source>
</reference>
<dbReference type="Pfam" id="PF18849">
    <property type="entry name" value="baeRF_family7"/>
    <property type="match status" value="1"/>
</dbReference>
<name>A0A1G7W820_9FLAO</name>
<dbReference type="Proteomes" id="UP000199296">
    <property type="component" value="Unassembled WGS sequence"/>
</dbReference>
<organism evidence="1 2">
    <name type="scientific">Psychroflexus sediminis</name>
    <dbReference type="NCBI Taxonomy" id="470826"/>
    <lineage>
        <taxon>Bacteria</taxon>
        <taxon>Pseudomonadati</taxon>
        <taxon>Bacteroidota</taxon>
        <taxon>Flavobacteriia</taxon>
        <taxon>Flavobacteriales</taxon>
        <taxon>Flavobacteriaceae</taxon>
        <taxon>Psychroflexus</taxon>
    </lineage>
</organism>
<dbReference type="EMBL" id="FNCW01000005">
    <property type="protein sequence ID" value="SDG68097.1"/>
    <property type="molecule type" value="Genomic_DNA"/>
</dbReference>
<sequence length="385" mass="44229">MITKNEVLNLASEHTSPCVSIFIPTHRAGKETLEGHDEIKLKTQLKKVKAKLEKLGLSDKEIEEFVEPVNKLVDDSDFWRHQSDGLALFISKNTFKNYTVPVHFEEFNYVSDEFYLKPLMPLFNGNGLFYLLTVKKDEVKFYEGTRHTMTEVITPDEVPSRLEDVVGYDYEQKNLQFRSGQQGDNKAGMYHGAGEGNAEALNEMKRYFRAVNDGIMEMLHDDQNPPLVVCCQDFQFPIYKEVNSYNNLYEEHVSGNPEDKDIHQLHEEAWDLLQPYFNKTREEKLNLYNEYIGTGKASADVNMIIKAAIEGRIDSLFVQNGAEIFGEYDSSTQKANVQNELTDSNVSLLNLIAIKVFEKGGSIYILEKEEMPDENHKTVNAVYRY</sequence>
<protein>
    <submittedName>
        <fullName evidence="1">Uncharacterized protein</fullName>
    </submittedName>
</protein>
<dbReference type="InterPro" id="IPR040837">
    <property type="entry name" value="Bact_RF_family7"/>
</dbReference>
<dbReference type="AlphaFoldDB" id="A0A1G7W820"/>
<keyword evidence="2" id="KW-1185">Reference proteome</keyword>
<dbReference type="STRING" id="470826.SAMN04488027_10553"/>
<evidence type="ECO:0000313" key="2">
    <source>
        <dbReference type="Proteomes" id="UP000199296"/>
    </source>
</evidence>
<gene>
    <name evidence="1" type="ORF">SAMN04488027_10553</name>
</gene>
<proteinExistence type="predicted"/>